<evidence type="ECO:0000313" key="3">
    <source>
        <dbReference type="Proteomes" id="UP000005038"/>
    </source>
</evidence>
<gene>
    <name evidence="2" type="ORF">GOOTI_112_00090</name>
</gene>
<reference evidence="2" key="1">
    <citation type="submission" date="2012-02" db="EMBL/GenBank/DDBJ databases">
        <title>Whole genome shotgun sequence of Gordonia otitidis NBRC 100426.</title>
        <authorList>
            <person name="Yoshida I."/>
            <person name="Hosoyama A."/>
            <person name="Tsuchikane K."/>
            <person name="Katsumata H."/>
            <person name="Yamazaki S."/>
            <person name="Fujita N."/>
        </authorList>
    </citation>
    <scope>NUCLEOTIDE SEQUENCE [LARGE SCALE GENOMIC DNA]</scope>
    <source>
        <strain evidence="2">NBRC 100426</strain>
    </source>
</reference>
<comment type="caution">
    <text evidence="2">The sequence shown here is derived from an EMBL/GenBank/DDBJ whole genome shotgun (WGS) entry which is preliminary data.</text>
</comment>
<protein>
    <submittedName>
        <fullName evidence="2">Uncharacterized protein</fullName>
    </submittedName>
</protein>
<dbReference type="OrthoDB" id="4377255at2"/>
<evidence type="ECO:0000256" key="1">
    <source>
        <dbReference type="SAM" id="MobiDB-lite"/>
    </source>
</evidence>
<sequence length="136" mass="14497">MTDFFTMPGGVVNPPDSSRSTMSYAQPPGNTAPKPDDGGIVRFNTVDWEARAKVAADGAEGLREAADQLLEVGRNNYFGDLVEGDEVYRRLLRLMSSARTQFSDAAEALATLSTACVASGETLNAADQNSAQTFQS</sequence>
<accession>H5TM17</accession>
<feature type="region of interest" description="Disordered" evidence="1">
    <location>
        <begin position="1"/>
        <end position="40"/>
    </location>
</feature>
<dbReference type="Proteomes" id="UP000005038">
    <property type="component" value="Unassembled WGS sequence"/>
</dbReference>
<dbReference type="AlphaFoldDB" id="H5TM17"/>
<evidence type="ECO:0000313" key="2">
    <source>
        <dbReference type="EMBL" id="GAB34525.1"/>
    </source>
</evidence>
<organism evidence="2 3">
    <name type="scientific">Gordonia otitidis (strain DSM 44809 / CCUG 52243 / JCM 12355 / NBRC 100426 / IFM 10032)</name>
    <dbReference type="NCBI Taxonomy" id="1108044"/>
    <lineage>
        <taxon>Bacteria</taxon>
        <taxon>Bacillati</taxon>
        <taxon>Actinomycetota</taxon>
        <taxon>Actinomycetes</taxon>
        <taxon>Mycobacteriales</taxon>
        <taxon>Gordoniaceae</taxon>
        <taxon>Gordonia</taxon>
    </lineage>
</organism>
<keyword evidence="3" id="KW-1185">Reference proteome</keyword>
<name>H5TM17_GORO1</name>
<feature type="compositionally biased region" description="Polar residues" evidence="1">
    <location>
        <begin position="15"/>
        <end position="24"/>
    </location>
</feature>
<dbReference type="RefSeq" id="WP_007238761.1">
    <property type="nucleotide sequence ID" value="NZ_BAFB01000112.1"/>
</dbReference>
<dbReference type="EMBL" id="BAFB01000112">
    <property type="protein sequence ID" value="GAB34525.1"/>
    <property type="molecule type" value="Genomic_DNA"/>
</dbReference>
<proteinExistence type="predicted"/>